<evidence type="ECO:0000256" key="7">
    <source>
        <dbReference type="SAM" id="Phobius"/>
    </source>
</evidence>
<dbReference type="GO" id="GO:0005886">
    <property type="term" value="C:plasma membrane"/>
    <property type="evidence" value="ECO:0007669"/>
    <property type="project" value="UniProtKB-SubCell"/>
</dbReference>
<dbReference type="RefSeq" id="WP_169813781.1">
    <property type="nucleotide sequence ID" value="NZ_QQBC01000003.1"/>
</dbReference>
<dbReference type="Proteomes" id="UP000254869">
    <property type="component" value="Unassembled WGS sequence"/>
</dbReference>
<name>A0A370I9I5_9NOCA</name>
<dbReference type="Pfam" id="PF05423">
    <property type="entry name" value="Mycobact_memb"/>
    <property type="match status" value="1"/>
</dbReference>
<sequence>MKRQNGRIELSPGPSRLARYWIVVVVVAALTVVGLIVSQRKDVAVAGPAEPRGGRAVNVDMGDRAVVYEVTGDAPGQIVYLDDRSTPQRVSQSLPWTREIRTGGRPIPAGVVAQSEQGALTCRILVDGKEQARDSAAGPRAAVGCNLVTV</sequence>
<dbReference type="InterPro" id="IPR008693">
    <property type="entry name" value="MmpS"/>
</dbReference>
<keyword evidence="9" id="KW-1185">Reference proteome</keyword>
<comment type="caution">
    <text evidence="8">The sequence shown here is derived from an EMBL/GenBank/DDBJ whole genome shotgun (WGS) entry which is preliminary data.</text>
</comment>
<evidence type="ECO:0000256" key="3">
    <source>
        <dbReference type="ARBA" id="ARBA00022475"/>
    </source>
</evidence>
<reference evidence="8 9" key="1">
    <citation type="submission" date="2018-07" db="EMBL/GenBank/DDBJ databases">
        <title>Genomic Encyclopedia of Type Strains, Phase IV (KMG-IV): sequencing the most valuable type-strain genomes for metagenomic binning, comparative biology and taxonomic classification.</title>
        <authorList>
            <person name="Goeker M."/>
        </authorList>
    </citation>
    <scope>NUCLEOTIDE SEQUENCE [LARGE SCALE GENOMIC DNA]</scope>
    <source>
        <strain evidence="8 9">DSM 44290</strain>
    </source>
</reference>
<feature type="transmembrane region" description="Helical" evidence="7">
    <location>
        <begin position="20"/>
        <end position="38"/>
    </location>
</feature>
<evidence type="ECO:0000256" key="4">
    <source>
        <dbReference type="ARBA" id="ARBA00022692"/>
    </source>
</evidence>
<dbReference type="AlphaFoldDB" id="A0A370I9I5"/>
<keyword evidence="5 7" id="KW-1133">Transmembrane helix</keyword>
<comment type="similarity">
    <text evidence="2">Belongs to the MmpS family.</text>
</comment>
<dbReference type="Gene3D" id="2.60.40.2880">
    <property type="entry name" value="MmpS1-5, C-terminal soluble domain"/>
    <property type="match status" value="1"/>
</dbReference>
<keyword evidence="4 7" id="KW-0812">Transmembrane</keyword>
<dbReference type="STRING" id="1210086.GCA_001613105_04377"/>
<evidence type="ECO:0000313" key="8">
    <source>
        <dbReference type="EMBL" id="RDI67396.1"/>
    </source>
</evidence>
<accession>A0A370I9I5</accession>
<keyword evidence="6 7" id="KW-0472">Membrane</keyword>
<evidence type="ECO:0000256" key="5">
    <source>
        <dbReference type="ARBA" id="ARBA00022989"/>
    </source>
</evidence>
<evidence type="ECO:0000313" key="9">
    <source>
        <dbReference type="Proteomes" id="UP000254869"/>
    </source>
</evidence>
<evidence type="ECO:0000256" key="2">
    <source>
        <dbReference type="ARBA" id="ARBA00007531"/>
    </source>
</evidence>
<dbReference type="InterPro" id="IPR038468">
    <property type="entry name" value="MmpS_C"/>
</dbReference>
<organism evidence="8 9">
    <name type="scientific">Nocardia pseudobrasiliensis</name>
    <dbReference type="NCBI Taxonomy" id="45979"/>
    <lineage>
        <taxon>Bacteria</taxon>
        <taxon>Bacillati</taxon>
        <taxon>Actinomycetota</taxon>
        <taxon>Actinomycetes</taxon>
        <taxon>Mycobacteriales</taxon>
        <taxon>Nocardiaceae</taxon>
        <taxon>Nocardia</taxon>
    </lineage>
</organism>
<evidence type="ECO:0000256" key="6">
    <source>
        <dbReference type="ARBA" id="ARBA00023136"/>
    </source>
</evidence>
<protein>
    <submittedName>
        <fullName evidence="8">MmpS family membrane protein</fullName>
    </submittedName>
</protein>
<proteinExistence type="inferred from homology"/>
<keyword evidence="3" id="KW-1003">Cell membrane</keyword>
<comment type="subcellular location">
    <subcellularLocation>
        <location evidence="1">Cell membrane</location>
    </subcellularLocation>
</comment>
<evidence type="ECO:0000256" key="1">
    <source>
        <dbReference type="ARBA" id="ARBA00004236"/>
    </source>
</evidence>
<dbReference type="EMBL" id="QQBC01000003">
    <property type="protein sequence ID" value="RDI67396.1"/>
    <property type="molecule type" value="Genomic_DNA"/>
</dbReference>
<gene>
    <name evidence="8" type="ORF">DFR76_103467</name>
</gene>